<dbReference type="InterPro" id="IPR002139">
    <property type="entry name" value="Ribo/fructo_kinase"/>
</dbReference>
<keyword evidence="2" id="KW-0808">Transferase</keyword>
<dbReference type="PROSITE" id="PS00583">
    <property type="entry name" value="PFKB_KINASES_1"/>
    <property type="match status" value="1"/>
</dbReference>
<gene>
    <name evidence="6" type="ORF">KI387_009298</name>
</gene>
<dbReference type="PRINTS" id="PR00990">
    <property type="entry name" value="RIBOKINASE"/>
</dbReference>
<dbReference type="InterPro" id="IPR011611">
    <property type="entry name" value="PfkB_dom"/>
</dbReference>
<feature type="non-terminal residue" evidence="6">
    <location>
        <position position="417"/>
    </location>
</feature>
<proteinExistence type="inferred from homology"/>
<dbReference type="PANTHER" id="PTHR42909">
    <property type="entry name" value="ZGC:136858"/>
    <property type="match status" value="1"/>
</dbReference>
<feature type="domain" description="Carbohydrate kinase PfkB" evidence="5">
    <location>
        <begin position="40"/>
        <end position="286"/>
    </location>
</feature>
<comment type="caution">
    <text evidence="6">The sequence shown here is derived from an EMBL/GenBank/DDBJ whole genome shotgun (WGS) entry which is preliminary data.</text>
</comment>
<dbReference type="PANTHER" id="PTHR42909:SF1">
    <property type="entry name" value="CARBOHYDRATE KINASE PFKB DOMAIN-CONTAINING PROTEIN"/>
    <property type="match status" value="1"/>
</dbReference>
<evidence type="ECO:0000256" key="2">
    <source>
        <dbReference type="ARBA" id="ARBA00022679"/>
    </source>
</evidence>
<evidence type="ECO:0000259" key="5">
    <source>
        <dbReference type="Pfam" id="PF00294"/>
    </source>
</evidence>
<organism evidence="6 7">
    <name type="scientific">Taxus chinensis</name>
    <name type="common">Chinese yew</name>
    <name type="synonym">Taxus wallichiana var. chinensis</name>
    <dbReference type="NCBI Taxonomy" id="29808"/>
    <lineage>
        <taxon>Eukaryota</taxon>
        <taxon>Viridiplantae</taxon>
        <taxon>Streptophyta</taxon>
        <taxon>Embryophyta</taxon>
        <taxon>Tracheophyta</taxon>
        <taxon>Spermatophyta</taxon>
        <taxon>Pinopsida</taxon>
        <taxon>Pinidae</taxon>
        <taxon>Conifers II</taxon>
        <taxon>Cupressales</taxon>
        <taxon>Taxaceae</taxon>
        <taxon>Taxus</taxon>
    </lineage>
</organism>
<dbReference type="GO" id="GO:0004730">
    <property type="term" value="F:pseudouridylate synthase activity"/>
    <property type="evidence" value="ECO:0007669"/>
    <property type="project" value="TreeGrafter"/>
</dbReference>
<protein>
    <recommendedName>
        <fullName evidence="5">Carbohydrate kinase PfkB domain-containing protein</fullName>
    </recommendedName>
</protein>
<dbReference type="GO" id="GO:0046872">
    <property type="term" value="F:metal ion binding"/>
    <property type="evidence" value="ECO:0007669"/>
    <property type="project" value="UniProtKB-KW"/>
</dbReference>
<evidence type="ECO:0000313" key="7">
    <source>
        <dbReference type="Proteomes" id="UP000824469"/>
    </source>
</evidence>
<comment type="similarity">
    <text evidence="1">Belongs to the carbohydrate kinase PfkB family.</text>
</comment>
<reference evidence="6 7" key="1">
    <citation type="journal article" date="2021" name="Nat. Plants">
        <title>The Taxus genome provides insights into paclitaxel biosynthesis.</title>
        <authorList>
            <person name="Xiong X."/>
            <person name="Gou J."/>
            <person name="Liao Q."/>
            <person name="Li Y."/>
            <person name="Zhou Q."/>
            <person name="Bi G."/>
            <person name="Li C."/>
            <person name="Du R."/>
            <person name="Wang X."/>
            <person name="Sun T."/>
            <person name="Guo L."/>
            <person name="Liang H."/>
            <person name="Lu P."/>
            <person name="Wu Y."/>
            <person name="Zhang Z."/>
            <person name="Ro D.K."/>
            <person name="Shang Y."/>
            <person name="Huang S."/>
            <person name="Yan J."/>
        </authorList>
    </citation>
    <scope>NUCLEOTIDE SEQUENCE [LARGE SCALE GENOMIC DNA]</scope>
    <source>
        <strain evidence="6">Ta-2019</strain>
    </source>
</reference>
<evidence type="ECO:0000256" key="1">
    <source>
        <dbReference type="ARBA" id="ARBA00010688"/>
    </source>
</evidence>
<feature type="domain" description="Carbohydrate kinase PfkB" evidence="5">
    <location>
        <begin position="352"/>
        <end position="403"/>
    </location>
</feature>
<dbReference type="EMBL" id="JAHRHJ020000008">
    <property type="protein sequence ID" value="KAH9304894.1"/>
    <property type="molecule type" value="Genomic_DNA"/>
</dbReference>
<dbReference type="GO" id="GO:0005737">
    <property type="term" value="C:cytoplasm"/>
    <property type="evidence" value="ECO:0007669"/>
    <property type="project" value="TreeGrafter"/>
</dbReference>
<dbReference type="Gene3D" id="3.40.1190.20">
    <property type="match status" value="1"/>
</dbReference>
<dbReference type="AlphaFoldDB" id="A0AA38CY44"/>
<evidence type="ECO:0000313" key="6">
    <source>
        <dbReference type="EMBL" id="KAH9304894.1"/>
    </source>
</evidence>
<name>A0AA38CY44_TAXCH</name>
<dbReference type="Pfam" id="PF00294">
    <property type="entry name" value="PfkB"/>
    <property type="match status" value="2"/>
</dbReference>
<keyword evidence="3" id="KW-0479">Metal-binding</keyword>
<accession>A0AA38CY44</accession>
<dbReference type="GO" id="GO:0016301">
    <property type="term" value="F:kinase activity"/>
    <property type="evidence" value="ECO:0007669"/>
    <property type="project" value="UniProtKB-KW"/>
</dbReference>
<evidence type="ECO:0000256" key="4">
    <source>
        <dbReference type="ARBA" id="ARBA00022777"/>
    </source>
</evidence>
<dbReference type="Proteomes" id="UP000824469">
    <property type="component" value="Unassembled WGS sequence"/>
</dbReference>
<dbReference type="GO" id="GO:0016798">
    <property type="term" value="F:hydrolase activity, acting on glycosyl bonds"/>
    <property type="evidence" value="ECO:0007669"/>
    <property type="project" value="TreeGrafter"/>
</dbReference>
<keyword evidence="7" id="KW-1185">Reference proteome</keyword>
<dbReference type="OMA" id="GHIMNLM"/>
<evidence type="ECO:0000256" key="3">
    <source>
        <dbReference type="ARBA" id="ARBA00022723"/>
    </source>
</evidence>
<dbReference type="InterPro" id="IPR002173">
    <property type="entry name" value="Carboh/pur_kinase_PfkB_CS"/>
</dbReference>
<keyword evidence="4" id="KW-0418">Kinase</keyword>
<dbReference type="CDD" id="cd01941">
    <property type="entry name" value="YeiC_kinase_like"/>
    <property type="match status" value="1"/>
</dbReference>
<dbReference type="SUPFAM" id="SSF53613">
    <property type="entry name" value="Ribokinase-like"/>
    <property type="match status" value="1"/>
</dbReference>
<sequence length="417" mass="44891">MDDKAGRRIGTISQHLKPPVSTNACLANNEEGQSSKGSPVIIGGMVLDIHAKPAECLRAGTTTPGQVRYVRGGVARNVAECMSKLGVEPFIISVVGKDMAGNLLLDHWKSLGLSIDGIRRCDDIATPIVSNIFDSEGELSAAVADVEAVEKALTTKWINQFSIFIGAAPLLMVDANLHPLTLEAACGLAKESNIPVWFEPVSVAKSVRVRSILKYVTFVSPNEAELIAMVEAVSSVDLFHSLKRLENDGKRMNIEEIYKLFKPAISVLLEEGVKFIALTLGSYGVLLCFKEISSFWWIPSSCSGDNQLTDFAIMGLRDRKQLLLSSTQKPIHSNKFCGQCQEPEYREIHLNCLHFPALPVSILSVVGAGDCFVGGTLAALCGGTDIARSMAFGVAVAKCAVNSELNVPSHFSSKLVS</sequence>
<dbReference type="InterPro" id="IPR029056">
    <property type="entry name" value="Ribokinase-like"/>
</dbReference>